<dbReference type="InterPro" id="IPR002104">
    <property type="entry name" value="Integrase_catalytic"/>
</dbReference>
<accession>A0ABR5AQU2</accession>
<evidence type="ECO:0000313" key="4">
    <source>
        <dbReference type="Proteomes" id="UP000031982"/>
    </source>
</evidence>
<evidence type="ECO:0000313" key="3">
    <source>
        <dbReference type="EMBL" id="KIL77004.1"/>
    </source>
</evidence>
<keyword evidence="1" id="KW-0233">DNA recombination</keyword>
<name>A0ABR5AQU2_BACBA</name>
<sequence length="43" mass="4943">MSLKEVQDRLGHSSIRTTGDVYAHVTKNMKEKSADLFEKYISK</sequence>
<comment type="caution">
    <text evidence="3">The sequence shown here is derived from an EMBL/GenBank/DDBJ whole genome shotgun (WGS) entry which is preliminary data.</text>
</comment>
<feature type="domain" description="Tyr recombinase" evidence="2">
    <location>
        <begin position="1"/>
        <end position="35"/>
    </location>
</feature>
<organism evidence="3 4">
    <name type="scientific">Bacillus badius</name>
    <dbReference type="NCBI Taxonomy" id="1455"/>
    <lineage>
        <taxon>Bacteria</taxon>
        <taxon>Bacillati</taxon>
        <taxon>Bacillota</taxon>
        <taxon>Bacilli</taxon>
        <taxon>Bacillales</taxon>
        <taxon>Bacillaceae</taxon>
        <taxon>Pseudobacillus</taxon>
    </lineage>
</organism>
<dbReference type="Gene3D" id="1.10.443.10">
    <property type="entry name" value="Intergrase catalytic core"/>
    <property type="match status" value="1"/>
</dbReference>
<reference evidence="3 4" key="1">
    <citation type="submission" date="2015-01" db="EMBL/GenBank/DDBJ databases">
        <title>Genome Assembly of Bacillus badius MTCC 1458.</title>
        <authorList>
            <person name="Verma A."/>
            <person name="Khatri I."/>
            <person name="Mual P."/>
            <person name="Subramanian S."/>
            <person name="Krishnamurthi S."/>
        </authorList>
    </citation>
    <scope>NUCLEOTIDE SEQUENCE [LARGE SCALE GENOMIC DNA]</scope>
    <source>
        <strain evidence="3 4">MTCC 1458</strain>
    </source>
</reference>
<dbReference type="InterPro" id="IPR011010">
    <property type="entry name" value="DNA_brk_join_enz"/>
</dbReference>
<dbReference type="PROSITE" id="PS51898">
    <property type="entry name" value="TYR_RECOMBINASE"/>
    <property type="match status" value="1"/>
</dbReference>
<dbReference type="SUPFAM" id="SSF56349">
    <property type="entry name" value="DNA breaking-rejoining enzymes"/>
    <property type="match status" value="1"/>
</dbReference>
<keyword evidence="4" id="KW-1185">Reference proteome</keyword>
<evidence type="ECO:0000259" key="2">
    <source>
        <dbReference type="PROSITE" id="PS51898"/>
    </source>
</evidence>
<proteinExistence type="predicted"/>
<dbReference type="EMBL" id="JXLP01000019">
    <property type="protein sequence ID" value="KIL77004.1"/>
    <property type="molecule type" value="Genomic_DNA"/>
</dbReference>
<protein>
    <recommendedName>
        <fullName evidence="2">Tyr recombinase domain-containing protein</fullName>
    </recommendedName>
</protein>
<gene>
    <name evidence="3" type="ORF">SD77_1964</name>
</gene>
<dbReference type="InterPro" id="IPR013762">
    <property type="entry name" value="Integrase-like_cat_sf"/>
</dbReference>
<evidence type="ECO:0000256" key="1">
    <source>
        <dbReference type="ARBA" id="ARBA00023172"/>
    </source>
</evidence>
<dbReference type="Proteomes" id="UP000031982">
    <property type="component" value="Unassembled WGS sequence"/>
</dbReference>